<name>A0AAU6W450_9VIRU</name>
<protein>
    <submittedName>
        <fullName evidence="1">Uncharacterized protein</fullName>
    </submittedName>
</protein>
<sequence>MSLHSNFQPSRTGLTCAKIHAAKTLRDRRNPNNPEVFEQGYEMLDALIQRERLNYSDQGDFTRCYRGGF</sequence>
<evidence type="ECO:0000313" key="1">
    <source>
        <dbReference type="EMBL" id="XAI71007.1"/>
    </source>
</evidence>
<reference evidence="1" key="1">
    <citation type="journal article" date="2024" name="J. Gen. Virol.">
        <title>Novel phages of Pseudomonas syringae unveil numerous potential auxiliary metabolic genes.</title>
        <authorList>
            <person name="Feltin C."/>
            <person name="Garneau J.R."/>
            <person name="Morris C.E."/>
            <person name="Berard A."/>
            <person name="Torres-Barcelo C."/>
        </authorList>
    </citation>
    <scope>NUCLEOTIDE SEQUENCE</scope>
</reference>
<organism evidence="1">
    <name type="scientific">Pseudomonas phage Lepni01</name>
    <dbReference type="NCBI Taxonomy" id="3138536"/>
    <lineage>
        <taxon>Viruses</taxon>
    </lineage>
</organism>
<dbReference type="EMBL" id="PP179331">
    <property type="protein sequence ID" value="XAI71007.1"/>
    <property type="molecule type" value="Genomic_DNA"/>
</dbReference>
<gene>
    <name evidence="1" type="ORF">Lepni01_00007</name>
</gene>
<proteinExistence type="predicted"/>
<accession>A0AAU6W450</accession>